<keyword evidence="4" id="KW-1185">Reference proteome</keyword>
<name>K5BGA3_MYCHD</name>
<evidence type="ECO:0000256" key="1">
    <source>
        <dbReference type="SAM" id="MobiDB-lite"/>
    </source>
</evidence>
<protein>
    <submittedName>
        <fullName evidence="3">Uncharacterized protein</fullName>
    </submittedName>
</protein>
<keyword evidence="2" id="KW-0472">Membrane</keyword>
<keyword evidence="2" id="KW-1133">Transmembrane helix</keyword>
<dbReference type="RefSeq" id="WP_005627441.1">
    <property type="nucleotide sequence ID" value="NZ_AMRA01000054.1"/>
</dbReference>
<keyword evidence="2" id="KW-0812">Transmembrane</keyword>
<evidence type="ECO:0000313" key="4">
    <source>
        <dbReference type="Proteomes" id="UP000006265"/>
    </source>
</evidence>
<evidence type="ECO:0000256" key="2">
    <source>
        <dbReference type="SAM" id="Phobius"/>
    </source>
</evidence>
<dbReference type="AlphaFoldDB" id="K5BGA3"/>
<organism evidence="3 4">
    <name type="scientific">Mycolicibacterium hassiacum (strain DSM 44199 / CIP 105218 / JCM 12690 / 3849)</name>
    <name type="common">Mycobacterium hassiacum</name>
    <dbReference type="NCBI Taxonomy" id="1122247"/>
    <lineage>
        <taxon>Bacteria</taxon>
        <taxon>Bacillati</taxon>
        <taxon>Actinomycetota</taxon>
        <taxon>Actinomycetes</taxon>
        <taxon>Mycobacteriales</taxon>
        <taxon>Mycobacteriaceae</taxon>
        <taxon>Mycolicibacterium</taxon>
    </lineage>
</organism>
<feature type="region of interest" description="Disordered" evidence="1">
    <location>
        <begin position="60"/>
        <end position="79"/>
    </location>
</feature>
<feature type="compositionally biased region" description="Low complexity" evidence="1">
    <location>
        <begin position="67"/>
        <end position="79"/>
    </location>
</feature>
<dbReference type="Proteomes" id="UP000006265">
    <property type="component" value="Unassembled WGS sequence"/>
</dbReference>
<evidence type="ECO:0000313" key="3">
    <source>
        <dbReference type="EMBL" id="EKF23826.1"/>
    </source>
</evidence>
<dbReference type="EMBL" id="AMRA01000054">
    <property type="protein sequence ID" value="EKF23826.1"/>
    <property type="molecule type" value="Genomic_DNA"/>
</dbReference>
<reference evidence="3 4" key="1">
    <citation type="journal article" date="2012" name="J. Bacteriol.">
        <title>Genome sequence of Mycobacterium hassiacum DSM 44199, a rare source of heat-stable mycobacterial proteins.</title>
        <authorList>
            <person name="Tiago I."/>
            <person name="Maranha A."/>
            <person name="Mendes V."/>
            <person name="Alarico S."/>
            <person name="Moynihan P.J."/>
            <person name="Clarke A.J."/>
            <person name="Macedo-Ribeiro S."/>
            <person name="Pereira P.J."/>
            <person name="Empadinhas N."/>
        </authorList>
    </citation>
    <scope>NUCLEOTIDE SEQUENCE [LARGE SCALE GENOMIC DNA]</scope>
    <source>
        <strain evidence="4">DSM 44199 / CIP 105218 / JCM 12690 / 3849</strain>
    </source>
</reference>
<accession>K5BGA3</accession>
<dbReference type="eggNOG" id="ENOG5031FFC">
    <property type="taxonomic scope" value="Bacteria"/>
</dbReference>
<feature type="transmembrane region" description="Helical" evidence="2">
    <location>
        <begin position="20"/>
        <end position="37"/>
    </location>
</feature>
<sequence length="79" mass="8086">MTSDDRVLIAGVPWPRYKLVALLVGLVVCAAVGVVTLQAAPAVLAGAAAATVVWLAHGLRRPPSGQRSASRRLSAARSA</sequence>
<comment type="caution">
    <text evidence="3">The sequence shown here is derived from an EMBL/GenBank/DDBJ whole genome shotgun (WGS) entry which is preliminary data.</text>
</comment>
<dbReference type="PATRIC" id="fig|1122247.3.peg.2113"/>
<proteinExistence type="predicted"/>
<gene>
    <name evidence="3" type="ORF">C731_2194</name>
</gene>